<organism evidence="1">
    <name type="scientific">Siphoviridae sp. ctsf32</name>
    <dbReference type="NCBI Taxonomy" id="2827594"/>
    <lineage>
        <taxon>Viruses</taxon>
        <taxon>Duplodnaviria</taxon>
        <taxon>Heunggongvirae</taxon>
        <taxon>Uroviricota</taxon>
        <taxon>Caudoviricetes</taxon>
    </lineage>
</organism>
<accession>A0A8S5LNS1</accession>
<sequence>MTNNKEATRYFSDIHESSVARALGGTKVANSGAGKFSGGDVIQKDASLLIECKTVMTEKQSVSVKREWLVKNKEEAFSKRFDNNCLCINFGPGTPNYYVIEEKLMKFLVEKLKEENS</sequence>
<proteinExistence type="predicted"/>
<name>A0A8S5LNS1_9CAUD</name>
<protein>
    <submittedName>
        <fullName evidence="1">Uncharacterized protein</fullName>
    </submittedName>
</protein>
<dbReference type="EMBL" id="BK015882">
    <property type="protein sequence ID" value="DAD71499.1"/>
    <property type="molecule type" value="Genomic_DNA"/>
</dbReference>
<reference evidence="1" key="1">
    <citation type="journal article" date="2021" name="Proc. Natl. Acad. Sci. U.S.A.">
        <title>A Catalog of Tens of Thousands of Viruses from Human Metagenomes Reveals Hidden Associations with Chronic Diseases.</title>
        <authorList>
            <person name="Tisza M.J."/>
            <person name="Buck C.B."/>
        </authorList>
    </citation>
    <scope>NUCLEOTIDE SEQUENCE</scope>
    <source>
        <strain evidence="1">Ctsf32</strain>
    </source>
</reference>
<evidence type="ECO:0000313" key="1">
    <source>
        <dbReference type="EMBL" id="DAD71499.1"/>
    </source>
</evidence>